<dbReference type="EMBL" id="MPUH01000049">
    <property type="protein sequence ID" value="OMJ93093.1"/>
    <property type="molecule type" value="Genomic_DNA"/>
</dbReference>
<dbReference type="InterPro" id="IPR039930">
    <property type="entry name" value="RALGAPB"/>
</dbReference>
<reference evidence="2 3" key="1">
    <citation type="submission" date="2016-11" db="EMBL/GenBank/DDBJ databases">
        <title>The macronuclear genome of Stentor coeruleus: a giant cell with tiny introns.</title>
        <authorList>
            <person name="Slabodnick M."/>
            <person name="Ruby J.G."/>
            <person name="Reiff S.B."/>
            <person name="Swart E.C."/>
            <person name="Gosai S."/>
            <person name="Prabakaran S."/>
            <person name="Witkowska E."/>
            <person name="Larue G.E."/>
            <person name="Fisher S."/>
            <person name="Freeman R.M."/>
            <person name="Gunawardena J."/>
            <person name="Chu W."/>
            <person name="Stover N.A."/>
            <person name="Gregory B.D."/>
            <person name="Nowacki M."/>
            <person name="Derisi J."/>
            <person name="Roy S.W."/>
            <person name="Marshall W.F."/>
            <person name="Sood P."/>
        </authorList>
    </citation>
    <scope>NUCLEOTIDE SEQUENCE [LARGE SCALE GENOMIC DNA]</scope>
    <source>
        <strain evidence="2">WM001</strain>
    </source>
</reference>
<dbReference type="GO" id="GO:0005096">
    <property type="term" value="F:GTPase activator activity"/>
    <property type="evidence" value="ECO:0007669"/>
    <property type="project" value="InterPro"/>
</dbReference>
<organism evidence="2 3">
    <name type="scientific">Stentor coeruleus</name>
    <dbReference type="NCBI Taxonomy" id="5963"/>
    <lineage>
        <taxon>Eukaryota</taxon>
        <taxon>Sar</taxon>
        <taxon>Alveolata</taxon>
        <taxon>Ciliophora</taxon>
        <taxon>Postciliodesmatophora</taxon>
        <taxon>Heterotrichea</taxon>
        <taxon>Heterotrichida</taxon>
        <taxon>Stentoridae</taxon>
        <taxon>Stentor</taxon>
    </lineage>
</organism>
<keyword evidence="3" id="KW-1185">Reference proteome</keyword>
<dbReference type="InterPro" id="IPR046859">
    <property type="entry name" value="RGPA/RALGAPB_N"/>
</dbReference>
<evidence type="ECO:0000313" key="3">
    <source>
        <dbReference type="Proteomes" id="UP000187209"/>
    </source>
</evidence>
<comment type="caution">
    <text evidence="2">The sequence shown here is derived from an EMBL/GenBank/DDBJ whole genome shotgun (WGS) entry which is preliminary data.</text>
</comment>
<accession>A0A1R2CVT8</accession>
<evidence type="ECO:0000313" key="2">
    <source>
        <dbReference type="EMBL" id="OMJ93093.1"/>
    </source>
</evidence>
<name>A0A1R2CVT8_9CILI</name>
<dbReference type="Pfam" id="PF20412">
    <property type="entry name" value="RALGAPB_N"/>
    <property type="match status" value="1"/>
</dbReference>
<sequence>MHIGNFIVEDFKEKQNLDFASSHLDTNVLNFICSDEGSKYEVVKSVVLSVKKIDPENFLTDFHVKWAMECIGYAYSLPLEMSSTIMNAITIYNTWLTNPSKRPGCINTNEAYYQREMLGHMSLIFLDRSADPIYAELCTQVLKIFRSIVRKNLLVKENTCFLLKLCLLSFGPILSVNSDLSKKISGEMSRSLYEMFLRIEEREEILWKELCKNFSKWIINNDVMISWDSVAVSLTEKIINYLYGEGTDNMIINFKDEGDVAIVITFEHCILAWNYLVLNVLESTCKMLFEPIIHKNLVKAVSKIVGVFINVSSLRIRNRKVAIPVERIDSSEPVLNLSRICKDFHINYIEGRCSLPIPAIKDIIDIFGEWLFTQTERQGAFIHGQAEAISSLCKIFYKTSGTVPNQYLGKFYKVLFKSFKQASESNFQVAERILKYSVRLLTQDHRGIRVLLHRSCIFKVIGPYIMSREIPQRTKNYCYQILASIIPILKPYTKQGILTTVNESLIFAVTAENEANNIVLLFWTVCSYISIVEEQDILENLVKCIVNKVLLMEYTDKKLYLDCLNVISMVPLMFVCPSMISDGIAKDVVNKFIPNILRKTSKNLTDTLYISVLNMLMHWAFKFPTVLMDSNVKIQIFEALAGLKNFDRMKEYVNFIELTLLNNFGKNFPEYRFCGCDATIITNSFISTTFQNNIKHFLYKNKAVISIYNADESALIVIRNQIGRYVWKFKPTYGPSSIKSQPPLNLRITPHNKITKDPNLSPNNQKPDLSSSELKVFKKLSHLYIKSESSIKSFKPTITKLKPQIQPTSLNQESQIRSLLCHLGFFNQDQLQDLSLLHNSEIQQTLQELDSINNKEFFIIPIFYLDQPESEEPEIIKKFPSYPQSYLELLKQMGLFLNSSNNSQELFRSAFNLIEKYNGVILLREYYYEIVTISPSLCDTLRPFYIDEFLQYSQLVVIWNQRNPQPNSLKNPIIIDSYRFKKKTVILLTPLRNNIIRVNLIGTETNCGPLLDNMLVPLYLIGKFITRTIASFYSNATSRLALSQRRIEILNFLKDLSRKSESLSINKLSSVVSHTFSKSIK</sequence>
<dbReference type="Proteomes" id="UP000187209">
    <property type="component" value="Unassembled WGS sequence"/>
</dbReference>
<dbReference type="OrthoDB" id="10009983at2759"/>
<dbReference type="PANTHER" id="PTHR21344">
    <property type="entry name" value="RAL GTPASE-ACTIVATING PROTEIN SUBUNIT BETA"/>
    <property type="match status" value="1"/>
</dbReference>
<proteinExistence type="predicted"/>
<dbReference type="PANTHER" id="PTHR21344:SF1">
    <property type="entry name" value="RAL GTPASE-ACTIVATING PROTEIN SUBUNIT BETA"/>
    <property type="match status" value="1"/>
</dbReference>
<gene>
    <name evidence="2" type="ORF">SteCoe_4039</name>
</gene>
<evidence type="ECO:0000259" key="1">
    <source>
        <dbReference type="Pfam" id="PF20412"/>
    </source>
</evidence>
<protein>
    <recommendedName>
        <fullName evidence="1">Ral GTPase-activating protein subunit alpha/beta N-terminal domain-containing protein</fullName>
    </recommendedName>
</protein>
<feature type="domain" description="Ral GTPase-activating protein subunit alpha/beta N-terminal" evidence="1">
    <location>
        <begin position="135"/>
        <end position="244"/>
    </location>
</feature>
<dbReference type="AlphaFoldDB" id="A0A1R2CVT8"/>